<dbReference type="EMBL" id="LR796313">
    <property type="protein sequence ID" value="CAB4136362.1"/>
    <property type="molecule type" value="Genomic_DNA"/>
</dbReference>
<accession>A0A6J5LRJ5</accession>
<organism evidence="1">
    <name type="scientific">uncultured Caudovirales phage</name>
    <dbReference type="NCBI Taxonomy" id="2100421"/>
    <lineage>
        <taxon>Viruses</taxon>
        <taxon>Duplodnaviria</taxon>
        <taxon>Heunggongvirae</taxon>
        <taxon>Uroviricota</taxon>
        <taxon>Caudoviricetes</taxon>
        <taxon>Peduoviridae</taxon>
        <taxon>Maltschvirus</taxon>
        <taxon>Maltschvirus maltsch</taxon>
    </lineage>
</organism>
<proteinExistence type="predicted"/>
<evidence type="ECO:0000313" key="1">
    <source>
        <dbReference type="EMBL" id="CAB4136362.1"/>
    </source>
</evidence>
<reference evidence="1" key="1">
    <citation type="submission" date="2020-04" db="EMBL/GenBank/DDBJ databases">
        <authorList>
            <person name="Chiriac C."/>
            <person name="Salcher M."/>
            <person name="Ghai R."/>
            <person name="Kavagutti S V."/>
        </authorList>
    </citation>
    <scope>NUCLEOTIDE SEQUENCE</scope>
</reference>
<sequence length="105" mass="12180">MKIFNVEINGKDAEWFCNLTKEQKYNWILNNTNQSNENVINEFLNKTLDPNKKEYCVECRGKKQKVSIAKIVEDGNISSGNEQTIEAVIEPIETRTVSRSRNKKK</sequence>
<gene>
    <name evidence="1" type="ORF">UFOVP299_62</name>
</gene>
<name>A0A6J5LRJ5_9CAUD</name>
<protein>
    <submittedName>
        <fullName evidence="1">Uncharacterized protein</fullName>
    </submittedName>
</protein>